<dbReference type="Pfam" id="PF13779">
    <property type="entry name" value="DUF4175"/>
    <property type="match status" value="1"/>
</dbReference>
<feature type="compositionally biased region" description="Basic and acidic residues" evidence="1">
    <location>
        <begin position="711"/>
        <end position="740"/>
    </location>
</feature>
<feature type="region of interest" description="Disordered" evidence="1">
    <location>
        <begin position="620"/>
        <end position="643"/>
    </location>
</feature>
<comment type="caution">
    <text evidence="3">The sequence shown here is derived from an EMBL/GenBank/DDBJ whole genome shotgun (WGS) entry which is preliminary data.</text>
</comment>
<feature type="region of interest" description="Disordered" evidence="1">
    <location>
        <begin position="711"/>
        <end position="786"/>
    </location>
</feature>
<feature type="region of interest" description="Disordered" evidence="1">
    <location>
        <begin position="911"/>
        <end position="985"/>
    </location>
</feature>
<dbReference type="InterPro" id="IPR012683">
    <property type="entry name" value="CHP02302_TM"/>
</dbReference>
<evidence type="ECO:0000256" key="2">
    <source>
        <dbReference type="SAM" id="Phobius"/>
    </source>
</evidence>
<feature type="region of interest" description="Disordered" evidence="1">
    <location>
        <begin position="1045"/>
        <end position="1067"/>
    </location>
</feature>
<dbReference type="AlphaFoldDB" id="A0A926NQI8"/>
<keyword evidence="4" id="KW-1185">Reference proteome</keyword>
<feature type="compositionally biased region" description="Low complexity" evidence="1">
    <location>
        <begin position="911"/>
        <end position="959"/>
    </location>
</feature>
<evidence type="ECO:0008006" key="5">
    <source>
        <dbReference type="Google" id="ProtNLM"/>
    </source>
</evidence>
<name>A0A926NQI8_9SPHI</name>
<feature type="compositionally biased region" description="Basic and acidic residues" evidence="1">
    <location>
        <begin position="1045"/>
        <end position="1061"/>
    </location>
</feature>
<dbReference type="PANTHER" id="PTHR45615:SF63">
    <property type="entry name" value="CHROMOSOME UNDETERMINED SCAFFOLD_10, WHOLE GENOME SHOTGUN SEQUENCE"/>
    <property type="match status" value="1"/>
</dbReference>
<dbReference type="RefSeq" id="WP_191163288.1">
    <property type="nucleotide sequence ID" value="NZ_JACWMX010000004.1"/>
</dbReference>
<reference evidence="3" key="1">
    <citation type="submission" date="2020-09" db="EMBL/GenBank/DDBJ databases">
        <title>Novel species of Mucilaginibacter isolated from a glacier on the Tibetan Plateau.</title>
        <authorList>
            <person name="Liu Q."/>
            <person name="Xin Y.-H."/>
        </authorList>
    </citation>
    <scope>NUCLEOTIDE SEQUENCE</scope>
    <source>
        <strain evidence="3">ZB1P21</strain>
    </source>
</reference>
<dbReference type="Proteomes" id="UP000619078">
    <property type="component" value="Unassembled WGS sequence"/>
</dbReference>
<feature type="compositionally biased region" description="Basic and acidic residues" evidence="1">
    <location>
        <begin position="623"/>
        <end position="632"/>
    </location>
</feature>
<dbReference type="PANTHER" id="PTHR45615">
    <property type="entry name" value="MYOSIN HEAVY CHAIN, NON-MUSCLE"/>
    <property type="match status" value="1"/>
</dbReference>
<feature type="compositionally biased region" description="Low complexity" evidence="1">
    <location>
        <begin position="968"/>
        <end position="985"/>
    </location>
</feature>
<feature type="transmembrane region" description="Helical" evidence="2">
    <location>
        <begin position="26"/>
        <end position="47"/>
    </location>
</feature>
<dbReference type="EMBL" id="JACWMX010000004">
    <property type="protein sequence ID" value="MBD1393543.1"/>
    <property type="molecule type" value="Genomic_DNA"/>
</dbReference>
<keyword evidence="2" id="KW-0812">Transmembrane</keyword>
<feature type="region of interest" description="Disordered" evidence="1">
    <location>
        <begin position="676"/>
        <end position="698"/>
    </location>
</feature>
<organism evidence="3 4">
    <name type="scientific">Mucilaginibacter glaciei</name>
    <dbReference type="NCBI Taxonomy" id="2772109"/>
    <lineage>
        <taxon>Bacteria</taxon>
        <taxon>Pseudomonadati</taxon>
        <taxon>Bacteroidota</taxon>
        <taxon>Sphingobacteriia</taxon>
        <taxon>Sphingobacteriales</taxon>
        <taxon>Sphingobacteriaceae</taxon>
        <taxon>Mucilaginibacter</taxon>
    </lineage>
</organism>
<gene>
    <name evidence="3" type="ORF">IDJ76_10575</name>
</gene>
<protein>
    <recommendedName>
        <fullName evidence="5">DUF4175 family protein</fullName>
    </recommendedName>
</protein>
<keyword evidence="2" id="KW-0472">Membrane</keyword>
<evidence type="ECO:0000313" key="4">
    <source>
        <dbReference type="Proteomes" id="UP000619078"/>
    </source>
</evidence>
<keyword evidence="2" id="KW-1133">Transmembrane helix</keyword>
<proteinExistence type="predicted"/>
<evidence type="ECO:0000313" key="3">
    <source>
        <dbReference type="EMBL" id="MBD1393543.1"/>
    </source>
</evidence>
<feature type="transmembrane region" description="Helical" evidence="2">
    <location>
        <begin position="59"/>
        <end position="78"/>
    </location>
</feature>
<evidence type="ECO:0000256" key="1">
    <source>
        <dbReference type="SAM" id="MobiDB-lite"/>
    </source>
</evidence>
<accession>A0A926NQI8</accession>
<feature type="compositionally biased region" description="Low complexity" evidence="1">
    <location>
        <begin position="741"/>
        <end position="768"/>
    </location>
</feature>
<feature type="transmembrane region" description="Helical" evidence="2">
    <location>
        <begin position="162"/>
        <end position="181"/>
    </location>
</feature>
<sequence length="1112" mass="127131">MTSPENYELLIGKINTFIRKYHYNNLLRGLIFLGAGIFSAYVVITLSEYYGNFNTTTRTILFYFFILLNLGLIAWLIVPSLMARLRLGKTLTHDQAAAIIGQHFNDVHDKLLNTLQLKKQVDENPDHRELLEASINQKIEALKPVSFPSAINICDNRKYLKWVIPPAAIICIIAFAAPTILTESTKRIIRHNEYFAPVAPFQFVLLNKGLSALQGEDLKLNLKLIGDKLPADIYIETANNTFKLDKENISRFHYLFSNLQQSTSFRLVGNGFKSVPYEIKVNLRPVVLHFDAELSYPAYLHKKNETVANAGDLTVPAGTSVNWKFHTQNTTGLVFTLDNSSKTIQPTTADLFEHRERILKNAVYEVSPLNSAVNRSDSASYRINVIADVAPTIEVDERPDSVSRKAFYFNGKIHDDHGFLSLTFHYKTGDKGRERSVTKTVKADLNATESSFFYFWNLKELDIKAGNNITYYFEVADNDGVNGPKTTRTPERTLNMPDAAALNEQLNAGTQAVKQKMQSAVKIAGQIEKDAKKLNQAFLDKNNLSFDEKKQVEQLLQKRKDLEVLLKDIQKENKKNQYNRQESQQQKNELTEKQQQMDELFKDLLDDKTKEMLEKLQQLMQQDQKDATRDELQIMQSDNKSTRKELDRMLELYKKLEFEQKLNQVVNRLETLAKEQQDQADKTQKSQPAADGLKDQEKLNNDFQDIKKQLDDLKKTDDQNGNKEKFDNPEKEKQAIDEQMKQSSNSLQKKNNQQAAKSQQQAAKQMKQLADKLQQDEQEGESSQNAVDARQLRELLKSLVNSSFTQEKIMQSLRSIFPNDPAYIGLAQSQKDVKDNLKTAEDTLYSLSKRIPQIQSTVNKEIAGINDHIDQALANLGDRNTQQATRNQQFAMTSMNNLALMLSEALAQLQKMQNKSGSGKGKQGQPSISQLSKMQQQLNQNMQQAREQMKQQGNQPQQGQGKGGKQGQQGMSEQLARMARQQQQIRQTLQQINKENNKDGKSGLGNLDKISKEMEQTENDLVNRRITDEALKRQQQIQTRLLEAEKAEQQREQDQKRESHAANDLPPGYIKALQDYEQVKTKQTEQIRTVPSALNLYYRQKIKLYFDQLNAK</sequence>